<dbReference type="InterPro" id="IPR011992">
    <property type="entry name" value="EF-hand-dom_pair"/>
</dbReference>
<dbReference type="Proteomes" id="UP000274131">
    <property type="component" value="Unassembled WGS sequence"/>
</dbReference>
<dbReference type="STRING" id="51028.A0A0N4UTS1"/>
<evidence type="ECO:0000259" key="2">
    <source>
        <dbReference type="PROSITE" id="PS50222"/>
    </source>
</evidence>
<evidence type="ECO:0000313" key="3">
    <source>
        <dbReference type="EMBL" id="VDD85343.1"/>
    </source>
</evidence>
<evidence type="ECO:0000313" key="4">
    <source>
        <dbReference type="Proteomes" id="UP000274131"/>
    </source>
</evidence>
<protein>
    <submittedName>
        <fullName evidence="5">EF-hand domain-containing protein</fullName>
    </submittedName>
</protein>
<keyword evidence="1" id="KW-0106">Calcium</keyword>
<feature type="domain" description="EF-hand" evidence="2">
    <location>
        <begin position="78"/>
        <end position="113"/>
    </location>
</feature>
<dbReference type="PROSITE" id="PS00018">
    <property type="entry name" value="EF_HAND_1"/>
    <property type="match status" value="2"/>
</dbReference>
<dbReference type="OrthoDB" id="9974725at2759"/>
<dbReference type="EMBL" id="UXUI01000858">
    <property type="protein sequence ID" value="VDD85343.1"/>
    <property type="molecule type" value="Genomic_DNA"/>
</dbReference>
<gene>
    <name evidence="3" type="ORF">EVEC_LOCUS486</name>
</gene>
<accession>A0A0N4UTS1</accession>
<dbReference type="AlphaFoldDB" id="A0A0N4UTS1"/>
<reference evidence="5" key="1">
    <citation type="submission" date="2017-02" db="UniProtKB">
        <authorList>
            <consortium name="WormBaseParasite"/>
        </authorList>
    </citation>
    <scope>IDENTIFICATION</scope>
</reference>
<dbReference type="InterPro" id="IPR018247">
    <property type="entry name" value="EF_Hand_1_Ca_BS"/>
</dbReference>
<dbReference type="SUPFAM" id="SSF47473">
    <property type="entry name" value="EF-hand"/>
    <property type="match status" value="1"/>
</dbReference>
<dbReference type="InterPro" id="IPR002048">
    <property type="entry name" value="EF_hand_dom"/>
</dbReference>
<dbReference type="PROSITE" id="PS50222">
    <property type="entry name" value="EF_HAND_2"/>
    <property type="match status" value="1"/>
</dbReference>
<reference evidence="3 4" key="2">
    <citation type="submission" date="2018-10" db="EMBL/GenBank/DDBJ databases">
        <authorList>
            <consortium name="Pathogen Informatics"/>
        </authorList>
    </citation>
    <scope>NUCLEOTIDE SEQUENCE [LARGE SCALE GENOMIC DNA]</scope>
</reference>
<dbReference type="Gene3D" id="1.10.238.10">
    <property type="entry name" value="EF-hand"/>
    <property type="match status" value="1"/>
</dbReference>
<dbReference type="GO" id="GO:0005509">
    <property type="term" value="F:calcium ion binding"/>
    <property type="evidence" value="ECO:0007669"/>
    <property type="project" value="InterPro"/>
</dbReference>
<proteinExistence type="predicted"/>
<sequence length="171" mass="19613">MGVEKDNSANSNSADTDLQKARDIYGAESAQMTFAKSSLNVLWEELRKTADTNHDDIISMNEWINLLRRSESDILPKWLQDYCGYMFKLFDVSADGVIDIVEYTDGMSSYGYSPSSSHDAFQHLLTDEKGEKSVHLSPQQWNKLFREYFYAKDKNAKGNHLFGTLEELDKF</sequence>
<evidence type="ECO:0000256" key="1">
    <source>
        <dbReference type="ARBA" id="ARBA00022837"/>
    </source>
</evidence>
<organism evidence="5">
    <name type="scientific">Enterobius vermicularis</name>
    <name type="common">Human pinworm</name>
    <dbReference type="NCBI Taxonomy" id="51028"/>
    <lineage>
        <taxon>Eukaryota</taxon>
        <taxon>Metazoa</taxon>
        <taxon>Ecdysozoa</taxon>
        <taxon>Nematoda</taxon>
        <taxon>Chromadorea</taxon>
        <taxon>Rhabditida</taxon>
        <taxon>Spirurina</taxon>
        <taxon>Oxyuridomorpha</taxon>
        <taxon>Oxyuroidea</taxon>
        <taxon>Oxyuridae</taxon>
        <taxon>Enterobius</taxon>
    </lineage>
</organism>
<dbReference type="WBParaSite" id="EVEC_0000073401-mRNA-1">
    <property type="protein sequence ID" value="EVEC_0000073401-mRNA-1"/>
    <property type="gene ID" value="EVEC_0000073401"/>
</dbReference>
<name>A0A0N4UTS1_ENTVE</name>
<evidence type="ECO:0000313" key="5">
    <source>
        <dbReference type="WBParaSite" id="EVEC_0000073401-mRNA-1"/>
    </source>
</evidence>
<keyword evidence="4" id="KW-1185">Reference proteome</keyword>